<protein>
    <submittedName>
        <fullName evidence="1">Uncharacterized protein</fullName>
    </submittedName>
</protein>
<evidence type="ECO:0000313" key="2">
    <source>
        <dbReference type="Proteomes" id="UP000805704"/>
    </source>
</evidence>
<sequence>MGICQSRKIERYSGDAKRMETLNPDNVKYLKRWQEKYDFVGRLDVKECEELVKAISEKGKEKGKSSKDGLLQAKLWLIEARARQAGIQRKKIEGAEKVEKKEESASEQKEAQQSRENRTNIYPVLFSARDPQGDNEYVPYGLRPDPLPYPVPQPPPPAPPTAPPPPVHSPHNPFLGVNVTPRKGAMAPRWQSPPRTRSGTVYGRTTHGNTTQSCEKERQIEDDEDNTTLIAPMIELPNPRAGLDVNGVVQPLTPVSIVDEFEKHEMTEFKRHEMTEGLSENEDEYDEYLQLSE</sequence>
<gene>
    <name evidence="1" type="ORF">GBF38_022602</name>
</gene>
<comment type="caution">
    <text evidence="1">The sequence shown here is derived from an EMBL/GenBank/DDBJ whole genome shotgun (WGS) entry which is preliminary data.</text>
</comment>
<accession>A0ACB7EX67</accession>
<organism evidence="1 2">
    <name type="scientific">Nibea albiflora</name>
    <name type="common">Yellow drum</name>
    <name type="synonym">Corvina albiflora</name>
    <dbReference type="NCBI Taxonomy" id="240163"/>
    <lineage>
        <taxon>Eukaryota</taxon>
        <taxon>Metazoa</taxon>
        <taxon>Chordata</taxon>
        <taxon>Craniata</taxon>
        <taxon>Vertebrata</taxon>
        <taxon>Euteleostomi</taxon>
        <taxon>Actinopterygii</taxon>
        <taxon>Neopterygii</taxon>
        <taxon>Teleostei</taxon>
        <taxon>Neoteleostei</taxon>
        <taxon>Acanthomorphata</taxon>
        <taxon>Eupercaria</taxon>
        <taxon>Sciaenidae</taxon>
        <taxon>Nibea</taxon>
    </lineage>
</organism>
<keyword evidence="2" id="KW-1185">Reference proteome</keyword>
<dbReference type="EMBL" id="CM024808">
    <property type="protein sequence ID" value="KAG8006656.1"/>
    <property type="molecule type" value="Genomic_DNA"/>
</dbReference>
<proteinExistence type="predicted"/>
<evidence type="ECO:0000313" key="1">
    <source>
        <dbReference type="EMBL" id="KAG8006656.1"/>
    </source>
</evidence>
<reference evidence="1" key="1">
    <citation type="submission" date="2020-04" db="EMBL/GenBank/DDBJ databases">
        <title>A chromosome-scale assembly and high-density genetic map of the yellow drum (Nibea albiflora) genome.</title>
        <authorList>
            <person name="Xu D."/>
            <person name="Zhang W."/>
            <person name="Chen R."/>
            <person name="Tan P."/>
            <person name="Wang L."/>
            <person name="Song H."/>
            <person name="Tian L."/>
            <person name="Zhu Q."/>
            <person name="Wang B."/>
        </authorList>
    </citation>
    <scope>NUCLEOTIDE SEQUENCE</scope>
    <source>
        <strain evidence="1">ZJHYS-2018</strain>
    </source>
</reference>
<name>A0ACB7EX67_NIBAL</name>
<dbReference type="Proteomes" id="UP000805704">
    <property type="component" value="Chromosome 20"/>
</dbReference>